<dbReference type="GO" id="GO:0032259">
    <property type="term" value="P:methylation"/>
    <property type="evidence" value="ECO:0007669"/>
    <property type="project" value="UniProtKB-KW"/>
</dbReference>
<dbReference type="SUPFAM" id="SSF53335">
    <property type="entry name" value="S-adenosyl-L-methionine-dependent methyltransferases"/>
    <property type="match status" value="1"/>
</dbReference>
<dbReference type="InterPro" id="IPR002052">
    <property type="entry name" value="DNA_methylase_N6_adenine_CS"/>
</dbReference>
<dbReference type="Pfam" id="PF05175">
    <property type="entry name" value="MTS"/>
    <property type="match status" value="1"/>
</dbReference>
<evidence type="ECO:0000259" key="6">
    <source>
        <dbReference type="Pfam" id="PF05175"/>
    </source>
</evidence>
<comment type="caution">
    <text evidence="7">The sequence shown here is derived from an EMBL/GenBank/DDBJ whole genome shotgun (WGS) entry which is preliminary data.</text>
</comment>
<dbReference type="InterPro" id="IPR019874">
    <property type="entry name" value="RF_methyltr_PrmC"/>
</dbReference>
<dbReference type="InterPro" id="IPR029063">
    <property type="entry name" value="SAM-dependent_MTases_sf"/>
</dbReference>
<dbReference type="PANTHER" id="PTHR18895">
    <property type="entry name" value="HEMK METHYLTRANSFERASE"/>
    <property type="match status" value="1"/>
</dbReference>
<dbReference type="GO" id="GO:0102559">
    <property type="term" value="F:peptide chain release factor N(5)-glutamine methyltransferase activity"/>
    <property type="evidence" value="ECO:0007669"/>
    <property type="project" value="UniProtKB-EC"/>
</dbReference>
<dbReference type="InterPro" id="IPR004556">
    <property type="entry name" value="HemK-like"/>
</dbReference>
<evidence type="ECO:0000256" key="5">
    <source>
        <dbReference type="ARBA" id="ARBA00048391"/>
    </source>
</evidence>
<proteinExistence type="predicted"/>
<organism evidence="7 8">
    <name type="scientific">Borreliella yangtzensis</name>
    <dbReference type="NCBI Taxonomy" id="683292"/>
    <lineage>
        <taxon>Bacteria</taxon>
        <taxon>Pseudomonadati</taxon>
        <taxon>Spirochaetota</taxon>
        <taxon>Spirochaetia</taxon>
        <taxon>Spirochaetales</taxon>
        <taxon>Borreliaceae</taxon>
        <taxon>Borreliella</taxon>
    </lineage>
</organism>
<gene>
    <name evidence="7" type="ORF">HNP68_000662</name>
</gene>
<dbReference type="PROSITE" id="PS00092">
    <property type="entry name" value="N6_MTASE"/>
    <property type="match status" value="1"/>
</dbReference>
<evidence type="ECO:0000313" key="8">
    <source>
        <dbReference type="Proteomes" id="UP000555838"/>
    </source>
</evidence>
<reference evidence="7 8" key="1">
    <citation type="submission" date="2020-08" db="EMBL/GenBank/DDBJ databases">
        <title>Genomic Encyclopedia of Type Strains, Phase IV (KMG-IV): sequencing the most valuable type-strain genomes for metagenomic binning, comparative biology and taxonomic classification.</title>
        <authorList>
            <person name="Goeker M."/>
        </authorList>
    </citation>
    <scope>NUCLEOTIDE SEQUENCE [LARGE SCALE GENOMIC DNA]</scope>
    <source>
        <strain evidence="7 8">DSM 24625</strain>
    </source>
</reference>
<protein>
    <recommendedName>
        <fullName evidence="1">peptide chain release factor N(5)-glutamine methyltransferase</fullName>
        <ecNumber evidence="1">2.1.1.297</ecNumber>
    </recommendedName>
</protein>
<sequence>MNVNEAINYAKSKNLDTIEALLILELILKTRKEFIFTNIKKSLTKREKKFLFYQIDRIEKGTPIHYILQKKEFMGIEFSLNRHVLIPRFDTECLVEEALIQIQQNDFKKILDLCCGSGCIGLSIAYLTKKTVILSDISIKALQIASKNTKKLKLEKFVEIIHSNLLKCVKVKLDIIITNPPYLNKEELEIKNKINKEPTKALLGFGKDGLNISRKILSQAKDKLNPNGLIIIESAPWQMNSLKDFAIKKGFIHLKTIYDLEKRARALVLGKRA</sequence>
<evidence type="ECO:0000313" key="7">
    <source>
        <dbReference type="EMBL" id="MBB6043049.1"/>
    </source>
</evidence>
<dbReference type="InterPro" id="IPR050320">
    <property type="entry name" value="N5-glutamine_MTase"/>
</dbReference>
<dbReference type="Proteomes" id="UP000555838">
    <property type="component" value="Unassembled WGS sequence"/>
</dbReference>
<dbReference type="EMBL" id="JACHFG010000002">
    <property type="protein sequence ID" value="MBB6043049.1"/>
    <property type="molecule type" value="Genomic_DNA"/>
</dbReference>
<dbReference type="InterPro" id="IPR007848">
    <property type="entry name" value="Small_mtfrase_dom"/>
</dbReference>
<keyword evidence="2 7" id="KW-0489">Methyltransferase</keyword>
<keyword evidence="8" id="KW-1185">Reference proteome</keyword>
<comment type="catalytic activity">
    <reaction evidence="5">
        <text>L-glutaminyl-[peptide chain release factor] + S-adenosyl-L-methionine = N(5)-methyl-L-glutaminyl-[peptide chain release factor] + S-adenosyl-L-homocysteine + H(+)</text>
        <dbReference type="Rhea" id="RHEA:42896"/>
        <dbReference type="Rhea" id="RHEA-COMP:10271"/>
        <dbReference type="Rhea" id="RHEA-COMP:10272"/>
        <dbReference type="ChEBI" id="CHEBI:15378"/>
        <dbReference type="ChEBI" id="CHEBI:30011"/>
        <dbReference type="ChEBI" id="CHEBI:57856"/>
        <dbReference type="ChEBI" id="CHEBI:59789"/>
        <dbReference type="ChEBI" id="CHEBI:61891"/>
        <dbReference type="EC" id="2.1.1.297"/>
    </reaction>
</comment>
<evidence type="ECO:0000256" key="3">
    <source>
        <dbReference type="ARBA" id="ARBA00022679"/>
    </source>
</evidence>
<dbReference type="NCBIfam" id="TIGR03534">
    <property type="entry name" value="RF_mod_PrmC"/>
    <property type="match status" value="1"/>
</dbReference>
<evidence type="ECO:0000256" key="2">
    <source>
        <dbReference type="ARBA" id="ARBA00022603"/>
    </source>
</evidence>
<evidence type="ECO:0000256" key="1">
    <source>
        <dbReference type="ARBA" id="ARBA00012771"/>
    </source>
</evidence>
<accession>A0ABR6P9U2</accession>
<keyword evidence="3 7" id="KW-0808">Transferase</keyword>
<evidence type="ECO:0000256" key="4">
    <source>
        <dbReference type="ARBA" id="ARBA00022691"/>
    </source>
</evidence>
<dbReference type="EC" id="2.1.1.297" evidence="1"/>
<dbReference type="PANTHER" id="PTHR18895:SF74">
    <property type="entry name" value="MTRF1L RELEASE FACTOR GLUTAMINE METHYLTRANSFERASE"/>
    <property type="match status" value="1"/>
</dbReference>
<dbReference type="NCBIfam" id="TIGR00536">
    <property type="entry name" value="hemK_fam"/>
    <property type="match status" value="1"/>
</dbReference>
<dbReference type="Gene3D" id="3.40.50.150">
    <property type="entry name" value="Vaccinia Virus protein VP39"/>
    <property type="match status" value="1"/>
</dbReference>
<name>A0ABR6P9U2_9SPIR</name>
<dbReference type="CDD" id="cd02440">
    <property type="entry name" value="AdoMet_MTases"/>
    <property type="match status" value="1"/>
</dbReference>
<feature type="domain" description="Methyltransferase small" evidence="6">
    <location>
        <begin position="101"/>
        <end position="194"/>
    </location>
</feature>
<keyword evidence="4" id="KW-0949">S-adenosyl-L-methionine</keyword>
<dbReference type="Gene3D" id="1.10.8.10">
    <property type="entry name" value="DNA helicase RuvA subunit, C-terminal domain"/>
    <property type="match status" value="1"/>
</dbReference>